<sequence>MNALNYASIEASRRLVDNGIVLDTEVFRYKDPGEEQTNGDFIGEKDWELHRKYLFHPRGMQNYPAPSMAEVWRELPPGTELHKHHSYSDALHFADSDNADSEYPSCNSINPTDALINLLIWVRK</sequence>
<dbReference type="EMBL" id="MT141744">
    <property type="protein sequence ID" value="QJA69881.1"/>
    <property type="molecule type" value="Genomic_DNA"/>
</dbReference>
<organism evidence="1">
    <name type="scientific">viral metagenome</name>
    <dbReference type="NCBI Taxonomy" id="1070528"/>
    <lineage>
        <taxon>unclassified sequences</taxon>
        <taxon>metagenomes</taxon>
        <taxon>organismal metagenomes</taxon>
    </lineage>
</organism>
<gene>
    <name evidence="1" type="ORF">MM415A04198_0007</name>
</gene>
<accession>A0A6M3JLE5</accession>
<name>A0A6M3JLE5_9ZZZZ</name>
<dbReference type="AlphaFoldDB" id="A0A6M3JLE5"/>
<protein>
    <submittedName>
        <fullName evidence="1">Uncharacterized protein</fullName>
    </submittedName>
</protein>
<evidence type="ECO:0000313" key="1">
    <source>
        <dbReference type="EMBL" id="QJA69881.1"/>
    </source>
</evidence>
<reference evidence="1" key="1">
    <citation type="submission" date="2020-03" db="EMBL/GenBank/DDBJ databases">
        <title>The deep terrestrial virosphere.</title>
        <authorList>
            <person name="Holmfeldt K."/>
            <person name="Nilsson E."/>
            <person name="Simone D."/>
            <person name="Lopez-Fernandez M."/>
            <person name="Wu X."/>
            <person name="de Brujin I."/>
            <person name="Lundin D."/>
            <person name="Andersson A."/>
            <person name="Bertilsson S."/>
            <person name="Dopson M."/>
        </authorList>
    </citation>
    <scope>NUCLEOTIDE SEQUENCE</scope>
    <source>
        <strain evidence="1">MM415A04198</strain>
    </source>
</reference>
<proteinExistence type="predicted"/>